<dbReference type="Gene3D" id="2.30.110.10">
    <property type="entry name" value="Electron Transport, Fmn-binding Protein, Chain A"/>
    <property type="match status" value="1"/>
</dbReference>
<evidence type="ECO:0000313" key="2">
    <source>
        <dbReference type="EMBL" id="OLZ39531.1"/>
    </source>
</evidence>
<dbReference type="InterPro" id="IPR012349">
    <property type="entry name" value="Split_barrel_FMN-bd"/>
</dbReference>
<dbReference type="RefSeq" id="WP_076142881.1">
    <property type="nucleotide sequence ID" value="NZ_LWLN01000001.1"/>
</dbReference>
<dbReference type="EMBL" id="LWLN01000001">
    <property type="protein sequence ID" value="OLZ39531.1"/>
    <property type="molecule type" value="Genomic_DNA"/>
</dbReference>
<name>A0A1S8ASM4_9EURY</name>
<dbReference type="OrthoDB" id="139492at2157"/>
<organism evidence="2 3">
    <name type="scientific">Natrinema saccharevitans</name>
    <dbReference type="NCBI Taxonomy" id="301967"/>
    <lineage>
        <taxon>Archaea</taxon>
        <taxon>Methanobacteriati</taxon>
        <taxon>Methanobacteriota</taxon>
        <taxon>Stenosarchaea group</taxon>
        <taxon>Halobacteria</taxon>
        <taxon>Halobacteriales</taxon>
        <taxon>Natrialbaceae</taxon>
        <taxon>Natrinema</taxon>
    </lineage>
</organism>
<dbReference type="InterPro" id="IPR052019">
    <property type="entry name" value="F420H2_bilvrd_red/Heme_oxyg"/>
</dbReference>
<evidence type="ECO:0000256" key="1">
    <source>
        <dbReference type="ARBA" id="ARBA00023002"/>
    </source>
</evidence>
<gene>
    <name evidence="2" type="ORF">A6E15_00380</name>
</gene>
<proteinExistence type="predicted"/>
<dbReference type="SUPFAM" id="SSF50475">
    <property type="entry name" value="FMN-binding split barrel"/>
    <property type="match status" value="1"/>
</dbReference>
<dbReference type="GO" id="GO:0005829">
    <property type="term" value="C:cytosol"/>
    <property type="evidence" value="ECO:0007669"/>
    <property type="project" value="TreeGrafter"/>
</dbReference>
<comment type="caution">
    <text evidence="2">The sequence shown here is derived from an EMBL/GenBank/DDBJ whole genome shotgun (WGS) entry which is preliminary data.</text>
</comment>
<dbReference type="GO" id="GO:0016627">
    <property type="term" value="F:oxidoreductase activity, acting on the CH-CH group of donors"/>
    <property type="evidence" value="ECO:0007669"/>
    <property type="project" value="TreeGrafter"/>
</dbReference>
<accession>A0A1S8ASM4</accession>
<dbReference type="PANTHER" id="PTHR35176:SF6">
    <property type="entry name" value="HEME OXYGENASE HI_0854-RELATED"/>
    <property type="match status" value="1"/>
</dbReference>
<dbReference type="GO" id="GO:0070967">
    <property type="term" value="F:coenzyme F420 binding"/>
    <property type="evidence" value="ECO:0007669"/>
    <property type="project" value="TreeGrafter"/>
</dbReference>
<dbReference type="AlphaFoldDB" id="A0A1S8ASM4"/>
<evidence type="ECO:0000313" key="3">
    <source>
        <dbReference type="Proteomes" id="UP000189370"/>
    </source>
</evidence>
<dbReference type="PANTHER" id="PTHR35176">
    <property type="entry name" value="HEME OXYGENASE HI_0854-RELATED"/>
    <property type="match status" value="1"/>
</dbReference>
<reference evidence="3" key="1">
    <citation type="submission" date="2016-04" db="EMBL/GenBank/DDBJ databases">
        <authorList>
            <person name="Chen S.-C."/>
            <person name="Lai M.-C."/>
        </authorList>
    </citation>
    <scope>NUCLEOTIDE SEQUENCE [LARGE SCALE GENOMIC DNA]</scope>
    <source>
        <strain evidence="3">AB14</strain>
    </source>
</reference>
<keyword evidence="1" id="KW-0560">Oxidoreductase</keyword>
<sequence>MTDFRGAWDEDGVEAFLQEATIPIRLATHRPDGSLWPVALWYRYRDGALECATGANAAVVRFLRREPAVGFDISTNDVPYRGIRGTGTVEIAPDEDKAVLRSLIERYLDDTDSPLATKLLDDDREEVRVRIEPREIYSWDYSARMGRRAGEDTANSSR</sequence>
<keyword evidence="3" id="KW-1185">Reference proteome</keyword>
<dbReference type="Proteomes" id="UP000189370">
    <property type="component" value="Unassembled WGS sequence"/>
</dbReference>
<protein>
    <submittedName>
        <fullName evidence="2">Pyridoxamine 5'-phosphate oxidase</fullName>
    </submittedName>
</protein>